<evidence type="ECO:0000256" key="1">
    <source>
        <dbReference type="ARBA" id="ARBA00010641"/>
    </source>
</evidence>
<dbReference type="PANTHER" id="PTHR43133">
    <property type="entry name" value="RNA POLYMERASE ECF-TYPE SIGMA FACTO"/>
    <property type="match status" value="1"/>
</dbReference>
<dbReference type="InterPro" id="IPR013249">
    <property type="entry name" value="RNA_pol_sigma70_r4_t2"/>
</dbReference>
<evidence type="ECO:0000313" key="8">
    <source>
        <dbReference type="Proteomes" id="UP001145087"/>
    </source>
</evidence>
<dbReference type="InterPro" id="IPR013325">
    <property type="entry name" value="RNA_pol_sigma_r2"/>
</dbReference>
<dbReference type="RefSeq" id="WP_343331676.1">
    <property type="nucleotide sequence ID" value="NZ_JAPOHD010000007.1"/>
</dbReference>
<evidence type="ECO:0000259" key="5">
    <source>
        <dbReference type="Pfam" id="PF04542"/>
    </source>
</evidence>
<protein>
    <submittedName>
        <fullName evidence="7">RNA polymerase sigma-70 factor</fullName>
    </submittedName>
</protein>
<feature type="domain" description="RNA polymerase sigma-70 region 2" evidence="5">
    <location>
        <begin position="47"/>
        <end position="112"/>
    </location>
</feature>
<dbReference type="Pfam" id="PF04542">
    <property type="entry name" value="Sigma70_r2"/>
    <property type="match status" value="1"/>
</dbReference>
<dbReference type="Proteomes" id="UP001145087">
    <property type="component" value="Unassembled WGS sequence"/>
</dbReference>
<dbReference type="CDD" id="cd06171">
    <property type="entry name" value="Sigma70_r4"/>
    <property type="match status" value="1"/>
</dbReference>
<dbReference type="InterPro" id="IPR014284">
    <property type="entry name" value="RNA_pol_sigma-70_dom"/>
</dbReference>
<dbReference type="Gene3D" id="1.10.1740.10">
    <property type="match status" value="1"/>
</dbReference>
<dbReference type="NCBIfam" id="TIGR02937">
    <property type="entry name" value="sigma70-ECF"/>
    <property type="match status" value="1"/>
</dbReference>
<organism evidence="7 8">
    <name type="scientific">Draconibacterium aestuarii</name>
    <dbReference type="NCBI Taxonomy" id="2998507"/>
    <lineage>
        <taxon>Bacteria</taxon>
        <taxon>Pseudomonadati</taxon>
        <taxon>Bacteroidota</taxon>
        <taxon>Bacteroidia</taxon>
        <taxon>Marinilabiliales</taxon>
        <taxon>Prolixibacteraceae</taxon>
        <taxon>Draconibacterium</taxon>
    </lineage>
</organism>
<dbReference type="SUPFAM" id="SSF88946">
    <property type="entry name" value="Sigma2 domain of RNA polymerase sigma factors"/>
    <property type="match status" value="1"/>
</dbReference>
<reference evidence="7" key="1">
    <citation type="submission" date="2022-11" db="EMBL/GenBank/DDBJ databases">
        <title>Marilongibacter aestuarii gen. nov., sp. nov., isolated from tidal flat sediment.</title>
        <authorList>
            <person name="Jiayan W."/>
        </authorList>
    </citation>
    <scope>NUCLEOTIDE SEQUENCE</scope>
    <source>
        <strain evidence="7">Z1-6</strain>
    </source>
</reference>
<keyword evidence="4" id="KW-0804">Transcription</keyword>
<dbReference type="EMBL" id="JAPOHD010000007">
    <property type="protein sequence ID" value="MCY1719338.1"/>
    <property type="molecule type" value="Genomic_DNA"/>
</dbReference>
<comment type="caution">
    <text evidence="7">The sequence shown here is derived from an EMBL/GenBank/DDBJ whole genome shotgun (WGS) entry which is preliminary data.</text>
</comment>
<dbReference type="NCBIfam" id="TIGR02985">
    <property type="entry name" value="Sig70_bacteroi1"/>
    <property type="match status" value="1"/>
</dbReference>
<dbReference type="PANTHER" id="PTHR43133:SF46">
    <property type="entry name" value="RNA POLYMERASE SIGMA-70 FACTOR ECF SUBFAMILY"/>
    <property type="match status" value="1"/>
</dbReference>
<dbReference type="AlphaFoldDB" id="A0A9X3J4G7"/>
<keyword evidence="3" id="KW-0731">Sigma factor</keyword>
<dbReference type="GO" id="GO:0003677">
    <property type="term" value="F:DNA binding"/>
    <property type="evidence" value="ECO:0007669"/>
    <property type="project" value="InterPro"/>
</dbReference>
<comment type="similarity">
    <text evidence="1">Belongs to the sigma-70 factor family. ECF subfamily.</text>
</comment>
<gene>
    <name evidence="7" type="ORF">OU798_03240</name>
</gene>
<dbReference type="GO" id="GO:0006352">
    <property type="term" value="P:DNA-templated transcription initiation"/>
    <property type="evidence" value="ECO:0007669"/>
    <property type="project" value="InterPro"/>
</dbReference>
<evidence type="ECO:0000256" key="4">
    <source>
        <dbReference type="ARBA" id="ARBA00023163"/>
    </source>
</evidence>
<evidence type="ECO:0000256" key="2">
    <source>
        <dbReference type="ARBA" id="ARBA00023015"/>
    </source>
</evidence>
<evidence type="ECO:0000256" key="3">
    <source>
        <dbReference type="ARBA" id="ARBA00023082"/>
    </source>
</evidence>
<dbReference type="InterPro" id="IPR039425">
    <property type="entry name" value="RNA_pol_sigma-70-like"/>
</dbReference>
<dbReference type="InterPro" id="IPR036388">
    <property type="entry name" value="WH-like_DNA-bd_sf"/>
</dbReference>
<feature type="domain" description="RNA polymerase sigma factor 70 region 4 type 2" evidence="6">
    <location>
        <begin position="151"/>
        <end position="201"/>
    </location>
</feature>
<evidence type="ECO:0000313" key="7">
    <source>
        <dbReference type="EMBL" id="MCY1719338.1"/>
    </source>
</evidence>
<evidence type="ECO:0000259" key="6">
    <source>
        <dbReference type="Pfam" id="PF08281"/>
    </source>
</evidence>
<dbReference type="GO" id="GO:0016987">
    <property type="term" value="F:sigma factor activity"/>
    <property type="evidence" value="ECO:0007669"/>
    <property type="project" value="UniProtKB-KW"/>
</dbReference>
<dbReference type="InterPro" id="IPR014327">
    <property type="entry name" value="RNA_pol_sigma70_bacteroid"/>
</dbReference>
<dbReference type="Pfam" id="PF08281">
    <property type="entry name" value="Sigma70_r4_2"/>
    <property type="match status" value="1"/>
</dbReference>
<dbReference type="Gene3D" id="1.10.10.10">
    <property type="entry name" value="Winged helix-like DNA-binding domain superfamily/Winged helix DNA-binding domain"/>
    <property type="match status" value="1"/>
</dbReference>
<keyword evidence="2" id="KW-0805">Transcription regulation</keyword>
<proteinExistence type="inferred from homology"/>
<dbReference type="InterPro" id="IPR007627">
    <property type="entry name" value="RNA_pol_sigma70_r2"/>
</dbReference>
<sequence>MERLCRNVGPFFHLINSNFHLLLKAVFDIQTKIELKKGNPDAFKEVFRLLYPRLKGYCKLFISDNNQVEDIIQETFISLWDNKDSVKTDKTIESYVFVILRNKCLNFLKKQKLEDDKVDIENLKVEELQFLYQLDFTEKEAKSLEEQLIESFKKAVIELPDKMKTVFTLCKIEGKKQKEVAEELGISIKMVEKHISKAKQQIREKLIQQYPALIILITLLMD</sequence>
<keyword evidence="8" id="KW-1185">Reference proteome</keyword>
<accession>A0A9X3J4G7</accession>
<name>A0A9X3J4G7_9BACT</name>
<dbReference type="InterPro" id="IPR013324">
    <property type="entry name" value="RNA_pol_sigma_r3/r4-like"/>
</dbReference>
<dbReference type="SUPFAM" id="SSF88659">
    <property type="entry name" value="Sigma3 and sigma4 domains of RNA polymerase sigma factors"/>
    <property type="match status" value="1"/>
</dbReference>